<evidence type="ECO:0000256" key="1">
    <source>
        <dbReference type="SAM" id="MobiDB-lite"/>
    </source>
</evidence>
<dbReference type="STRING" id="231916.A0A409YFH6"/>
<sequence length="583" mass="62915">MSQPADLDLITQSFQATNNRYANLEVDSDISDLEFEGDSDQRAHSPTPSDVEPMAVDEHDITGNGSGSIEVAQPDAQDTTTSKQPVDDEIGWVTATGMILSETVYPDMLTPEGGHKRSRAFSPTIPGNAAKRALLSQATTKKSKFPTFQKVTSQPLPSVPTPDPSKGMVSPAPPADQTTAVTLPESGDAGRAVAPVTDSEEQTTTKAPPSDTTTPSDAAPPSDATTPSNATPPTSGAPPVTATPPVKETPTPGPAVPGPTENASPANLSHLGTLVPAPAGGWPKIHGITSQTLLQHVDEATRTRWNALIKAGPTLFVHVADYTQEEDCSPTMKKIKGVVALAILKTGFKLSAPTKDMTVRTPESPILPFLVYDLSRTDVDRLLSQPLWSTRDFTIFTATSDPFTTDHVLTFGNTCLEPTEEDEALMTEAVREVLRNDTWFSSFIQCFHDKYHAHYSPDDIFDDIIEKTKARALEINLNSKDKVTVFNIYIPSPTRDLAAFNSWVDHLRFCTYATDQSKVKIRAPFSCSHCKGTDHPSGLCPFFGILWTSPTDTSARRGRGRGRGRIGNFAGRNGGGRNRHGRN</sequence>
<dbReference type="OrthoDB" id="2664977at2759"/>
<comment type="caution">
    <text evidence="2">The sequence shown here is derived from an EMBL/GenBank/DDBJ whole genome shotgun (WGS) entry which is preliminary data.</text>
</comment>
<dbReference type="AlphaFoldDB" id="A0A409YFH6"/>
<feature type="region of interest" description="Disordered" evidence="1">
    <location>
        <begin position="32"/>
        <end position="89"/>
    </location>
</feature>
<accession>A0A409YFH6</accession>
<feature type="compositionally biased region" description="Low complexity" evidence="1">
    <location>
        <begin position="204"/>
        <end position="239"/>
    </location>
</feature>
<keyword evidence="3" id="KW-1185">Reference proteome</keyword>
<gene>
    <name evidence="2" type="ORF">CVT26_013097</name>
</gene>
<evidence type="ECO:0000313" key="3">
    <source>
        <dbReference type="Proteomes" id="UP000284706"/>
    </source>
</evidence>
<reference evidence="2 3" key="1">
    <citation type="journal article" date="2018" name="Evol. Lett.">
        <title>Horizontal gene cluster transfer increased hallucinogenic mushroom diversity.</title>
        <authorList>
            <person name="Reynolds H.T."/>
            <person name="Vijayakumar V."/>
            <person name="Gluck-Thaler E."/>
            <person name="Korotkin H.B."/>
            <person name="Matheny P.B."/>
            <person name="Slot J.C."/>
        </authorList>
    </citation>
    <scope>NUCLEOTIDE SEQUENCE [LARGE SCALE GENOMIC DNA]</scope>
    <source>
        <strain evidence="2 3">SRW20</strain>
    </source>
</reference>
<dbReference type="Proteomes" id="UP000284706">
    <property type="component" value="Unassembled WGS sequence"/>
</dbReference>
<feature type="region of interest" description="Disordered" evidence="1">
    <location>
        <begin position="109"/>
        <end position="128"/>
    </location>
</feature>
<feature type="region of interest" description="Disordered" evidence="1">
    <location>
        <begin position="136"/>
        <end position="275"/>
    </location>
</feature>
<name>A0A409YFH6_9AGAR</name>
<proteinExistence type="predicted"/>
<dbReference type="InParanoid" id="A0A409YFH6"/>
<dbReference type="EMBL" id="NHYE01000911">
    <property type="protein sequence ID" value="PPR01725.1"/>
    <property type="molecule type" value="Genomic_DNA"/>
</dbReference>
<evidence type="ECO:0000313" key="2">
    <source>
        <dbReference type="EMBL" id="PPR01725.1"/>
    </source>
</evidence>
<protein>
    <submittedName>
        <fullName evidence="2">Uncharacterized protein</fullName>
    </submittedName>
</protein>
<organism evidence="2 3">
    <name type="scientific">Gymnopilus dilepis</name>
    <dbReference type="NCBI Taxonomy" id="231916"/>
    <lineage>
        <taxon>Eukaryota</taxon>
        <taxon>Fungi</taxon>
        <taxon>Dikarya</taxon>
        <taxon>Basidiomycota</taxon>
        <taxon>Agaricomycotina</taxon>
        <taxon>Agaricomycetes</taxon>
        <taxon>Agaricomycetidae</taxon>
        <taxon>Agaricales</taxon>
        <taxon>Agaricineae</taxon>
        <taxon>Hymenogastraceae</taxon>
        <taxon>Gymnopilus</taxon>
    </lineage>
</organism>
<feature type="region of interest" description="Disordered" evidence="1">
    <location>
        <begin position="552"/>
        <end position="583"/>
    </location>
</feature>